<evidence type="ECO:0000313" key="2">
    <source>
        <dbReference type="EMBL" id="KAF4310275.1"/>
    </source>
</evidence>
<dbReference type="InterPro" id="IPR032675">
    <property type="entry name" value="LRR_dom_sf"/>
</dbReference>
<proteinExistence type="predicted"/>
<feature type="region of interest" description="Disordered" evidence="1">
    <location>
        <begin position="1"/>
        <end position="24"/>
    </location>
</feature>
<protein>
    <recommendedName>
        <fullName evidence="4">F-box domain-containing protein</fullName>
    </recommendedName>
</protein>
<dbReference type="Gene3D" id="3.80.10.10">
    <property type="entry name" value="Ribonuclease Inhibitor"/>
    <property type="match status" value="1"/>
</dbReference>
<dbReference type="SUPFAM" id="SSF52047">
    <property type="entry name" value="RNI-like"/>
    <property type="match status" value="1"/>
</dbReference>
<dbReference type="InterPro" id="IPR036047">
    <property type="entry name" value="F-box-like_dom_sf"/>
</dbReference>
<sequence length="408" mass="45850">MTLAERPARSVSAEDEPAQSRKQAEHLPDEILLEILSHIPRRQDAQPILWAFCLVKRQWYNVAISRLYEAPHLEGSNFDPFVSTICPSVNLHVKKSELAGLVRILDLKHIVHQSTKSKTARLLGRTKKNLEVFVAPQAAFAINCFPALSKCTKLRVLDLSLICEAVSIAALAHTIKQLPDLKTLLFPRSSSDSVFDASTIAWPPLEELYLSGSLEGYFIQRLLSEDLQTCRLPNTLSTLSITHCPRLGNPDVVALVRAVGPQLVSLTVENIRGLRHNAMDRVLDQCPNLKSLRVSLDYVTFMFVYRDQGEERMSNHPLERLELSDSGNMGWALDPDEVLTAGDLADAVSDGTIPNLRIVRISRSAHWHIDDADEMRRLIDTMEEMSDKLKAENHHSDNKLLGVWTMED</sequence>
<dbReference type="AlphaFoldDB" id="A0A8H4IZI5"/>
<dbReference type="OrthoDB" id="2125396at2759"/>
<dbReference type="GO" id="GO:0031146">
    <property type="term" value="P:SCF-dependent proteasomal ubiquitin-dependent protein catabolic process"/>
    <property type="evidence" value="ECO:0007669"/>
    <property type="project" value="TreeGrafter"/>
</dbReference>
<gene>
    <name evidence="2" type="ORF">GTA08_BOTSDO02054</name>
</gene>
<dbReference type="EMBL" id="WWBZ02000016">
    <property type="protein sequence ID" value="KAF4310275.1"/>
    <property type="molecule type" value="Genomic_DNA"/>
</dbReference>
<dbReference type="Proteomes" id="UP000572817">
    <property type="component" value="Unassembled WGS sequence"/>
</dbReference>
<dbReference type="PANTHER" id="PTHR13318">
    <property type="entry name" value="PARTNER OF PAIRED, ISOFORM B-RELATED"/>
    <property type="match status" value="1"/>
</dbReference>
<keyword evidence="3" id="KW-1185">Reference proteome</keyword>
<comment type="caution">
    <text evidence="2">The sequence shown here is derived from an EMBL/GenBank/DDBJ whole genome shotgun (WGS) entry which is preliminary data.</text>
</comment>
<dbReference type="SUPFAM" id="SSF81383">
    <property type="entry name" value="F-box domain"/>
    <property type="match status" value="1"/>
</dbReference>
<evidence type="ECO:0008006" key="4">
    <source>
        <dbReference type="Google" id="ProtNLM"/>
    </source>
</evidence>
<dbReference type="GO" id="GO:0019005">
    <property type="term" value="C:SCF ubiquitin ligase complex"/>
    <property type="evidence" value="ECO:0007669"/>
    <property type="project" value="TreeGrafter"/>
</dbReference>
<name>A0A8H4IZI5_9PEZI</name>
<evidence type="ECO:0000313" key="3">
    <source>
        <dbReference type="Proteomes" id="UP000572817"/>
    </source>
</evidence>
<accession>A0A8H4IZI5</accession>
<reference evidence="2" key="1">
    <citation type="submission" date="2020-04" db="EMBL/GenBank/DDBJ databases">
        <title>Genome Assembly and Annotation of Botryosphaeria dothidea sdau 11-99, a Latent Pathogen of Apple Fruit Ring Rot in China.</title>
        <authorList>
            <person name="Yu C."/>
            <person name="Diao Y."/>
            <person name="Lu Q."/>
            <person name="Zhao J."/>
            <person name="Cui S."/>
            <person name="Peng C."/>
            <person name="He B."/>
            <person name="Liu H."/>
        </authorList>
    </citation>
    <scope>NUCLEOTIDE SEQUENCE [LARGE SCALE GENOMIC DNA]</scope>
    <source>
        <strain evidence="2">Sdau11-99</strain>
    </source>
</reference>
<organism evidence="2 3">
    <name type="scientific">Botryosphaeria dothidea</name>
    <dbReference type="NCBI Taxonomy" id="55169"/>
    <lineage>
        <taxon>Eukaryota</taxon>
        <taxon>Fungi</taxon>
        <taxon>Dikarya</taxon>
        <taxon>Ascomycota</taxon>
        <taxon>Pezizomycotina</taxon>
        <taxon>Dothideomycetes</taxon>
        <taxon>Dothideomycetes incertae sedis</taxon>
        <taxon>Botryosphaeriales</taxon>
        <taxon>Botryosphaeriaceae</taxon>
        <taxon>Botryosphaeria</taxon>
    </lineage>
</organism>
<evidence type="ECO:0000256" key="1">
    <source>
        <dbReference type="SAM" id="MobiDB-lite"/>
    </source>
</evidence>